<gene>
    <name evidence="11" type="ORF">O0I10_001334</name>
</gene>
<dbReference type="GO" id="GO:0016020">
    <property type="term" value="C:membrane"/>
    <property type="evidence" value="ECO:0007669"/>
    <property type="project" value="UniProtKB-SubCell"/>
</dbReference>
<dbReference type="PROSITE" id="PS00216">
    <property type="entry name" value="SUGAR_TRANSPORT_1"/>
    <property type="match status" value="1"/>
</dbReference>
<dbReference type="PROSITE" id="PS00217">
    <property type="entry name" value="SUGAR_TRANSPORT_2"/>
    <property type="match status" value="1"/>
</dbReference>
<feature type="region of interest" description="Disordered" evidence="8">
    <location>
        <begin position="482"/>
        <end position="521"/>
    </location>
</feature>
<evidence type="ECO:0000256" key="1">
    <source>
        <dbReference type="ARBA" id="ARBA00004141"/>
    </source>
</evidence>
<evidence type="ECO:0000313" key="12">
    <source>
        <dbReference type="Proteomes" id="UP001234581"/>
    </source>
</evidence>
<feature type="transmembrane region" description="Helical" evidence="9">
    <location>
        <begin position="303"/>
        <end position="324"/>
    </location>
</feature>
<reference evidence="11 12" key="1">
    <citation type="submission" date="2023-03" db="EMBL/GenBank/DDBJ databases">
        <title>Genome sequence of Lichtheimia ornata CBS 291.66.</title>
        <authorList>
            <person name="Mohabir J.T."/>
            <person name="Shea T.P."/>
            <person name="Kurbessoian T."/>
            <person name="Berby B."/>
            <person name="Fontaine J."/>
            <person name="Livny J."/>
            <person name="Gnirke A."/>
            <person name="Stajich J.E."/>
            <person name="Cuomo C.A."/>
        </authorList>
    </citation>
    <scope>NUCLEOTIDE SEQUENCE [LARGE SCALE GENOMIC DNA]</scope>
    <source>
        <strain evidence="11">CBS 291.66</strain>
    </source>
</reference>
<dbReference type="GeneID" id="83208752"/>
<dbReference type="AlphaFoldDB" id="A0AAD7Y3K9"/>
<feature type="transmembrane region" description="Helical" evidence="9">
    <location>
        <begin position="53"/>
        <end position="74"/>
    </location>
</feature>
<sequence>MEDNIPKPKTSWRVYFAVIFSSIGGFLFGYDQGVMSGILVMPYWIEYFNNPDATWRGFITSIYLLGAFVGGLFAGPLSERIGRKHSIMAATIIFWFGTSMQTGASNVDLLMAGRFFQGVSIGMYSMNITVYQSELSPAHLRGRAISFQQFSIVTGIMVSFWIGYGCAYIESDASWRVPLGIQLAPSVVLFFGCFILPYSPRWLCSKGRYDEALQTLAKLHANGDVNDPFVRLEYDEIMEQIKYEETKGVKTYAELFRSPSTRRRVILAAGIQFLQQWTGINAVFYYAPFIFQSAGLTGTLPSLLATGVNGIVSVIFTIPALLFFDRWGRRKTVISGGIGMASSMLIAGALLKAYPFTESGDNNTQAQYAAVAMMFIFSASFASAWGPIGWVYPAEIFPMRARAKGTSLSTATNYLMNFVIGQITPVMLDNITYGTYFFFFATNVCCNLIIYFFYPETKNRTLEEMEILFGGEEAEQIAKVAERKHGANVTEADQEKVEEDALPSNSSKEEIPVSSTKEATA</sequence>
<feature type="transmembrane region" description="Helical" evidence="9">
    <location>
        <begin position="265"/>
        <end position="291"/>
    </location>
</feature>
<dbReference type="Proteomes" id="UP001234581">
    <property type="component" value="Unassembled WGS sequence"/>
</dbReference>
<dbReference type="NCBIfam" id="TIGR00879">
    <property type="entry name" value="SP"/>
    <property type="match status" value="1"/>
</dbReference>
<protein>
    <recommendedName>
        <fullName evidence="10">Major facilitator superfamily (MFS) profile domain-containing protein</fullName>
    </recommendedName>
</protein>
<dbReference type="PANTHER" id="PTHR48022:SF2">
    <property type="entry name" value="PLASTIDIC GLUCOSE TRANSPORTER 4"/>
    <property type="match status" value="1"/>
</dbReference>
<comment type="similarity">
    <text evidence="2 7">Belongs to the major facilitator superfamily. Sugar transporter (TC 2.A.1.1) family.</text>
</comment>
<dbReference type="PROSITE" id="PS50850">
    <property type="entry name" value="MFS"/>
    <property type="match status" value="1"/>
</dbReference>
<feature type="transmembrane region" description="Helical" evidence="9">
    <location>
        <begin position="434"/>
        <end position="454"/>
    </location>
</feature>
<keyword evidence="3 7" id="KW-0813">Transport</keyword>
<evidence type="ECO:0000259" key="10">
    <source>
        <dbReference type="PROSITE" id="PS50850"/>
    </source>
</evidence>
<evidence type="ECO:0000256" key="5">
    <source>
        <dbReference type="ARBA" id="ARBA00022989"/>
    </source>
</evidence>
<dbReference type="PRINTS" id="PR00171">
    <property type="entry name" value="SUGRTRNSPORT"/>
</dbReference>
<dbReference type="InterPro" id="IPR005829">
    <property type="entry name" value="Sugar_transporter_CS"/>
</dbReference>
<dbReference type="InterPro" id="IPR005828">
    <property type="entry name" value="MFS_sugar_transport-like"/>
</dbReference>
<keyword evidence="12" id="KW-1185">Reference proteome</keyword>
<evidence type="ECO:0000313" key="11">
    <source>
        <dbReference type="EMBL" id="KAJ8663157.1"/>
    </source>
</evidence>
<evidence type="ECO:0000256" key="2">
    <source>
        <dbReference type="ARBA" id="ARBA00010992"/>
    </source>
</evidence>
<evidence type="ECO:0000256" key="7">
    <source>
        <dbReference type="RuleBase" id="RU003346"/>
    </source>
</evidence>
<feature type="transmembrane region" description="Helical" evidence="9">
    <location>
        <begin position="411"/>
        <end position="428"/>
    </location>
</feature>
<evidence type="ECO:0000256" key="8">
    <source>
        <dbReference type="SAM" id="MobiDB-lite"/>
    </source>
</evidence>
<dbReference type="GO" id="GO:0005351">
    <property type="term" value="F:carbohydrate:proton symporter activity"/>
    <property type="evidence" value="ECO:0007669"/>
    <property type="project" value="TreeGrafter"/>
</dbReference>
<accession>A0AAD7Y3K9</accession>
<dbReference type="PANTHER" id="PTHR48022">
    <property type="entry name" value="PLASTIDIC GLUCOSE TRANSPORTER 4"/>
    <property type="match status" value="1"/>
</dbReference>
<keyword evidence="6 9" id="KW-0472">Membrane</keyword>
<evidence type="ECO:0000256" key="6">
    <source>
        <dbReference type="ARBA" id="ARBA00023136"/>
    </source>
</evidence>
<name>A0AAD7Y3K9_9FUNG</name>
<feature type="transmembrane region" description="Helical" evidence="9">
    <location>
        <begin position="12"/>
        <end position="33"/>
    </location>
</feature>
<dbReference type="Pfam" id="PF00083">
    <property type="entry name" value="Sugar_tr"/>
    <property type="match status" value="1"/>
</dbReference>
<dbReference type="InterPro" id="IPR036259">
    <property type="entry name" value="MFS_trans_sf"/>
</dbReference>
<comment type="subcellular location">
    <subcellularLocation>
        <location evidence="1">Membrane</location>
        <topology evidence="1">Multi-pass membrane protein</topology>
    </subcellularLocation>
</comment>
<dbReference type="Gene3D" id="1.20.1250.20">
    <property type="entry name" value="MFS general substrate transporter like domains"/>
    <property type="match status" value="1"/>
</dbReference>
<feature type="transmembrane region" description="Helical" evidence="9">
    <location>
        <begin position="333"/>
        <end position="354"/>
    </location>
</feature>
<feature type="transmembrane region" description="Helical" evidence="9">
    <location>
        <begin position="366"/>
        <end position="390"/>
    </location>
</feature>
<evidence type="ECO:0000256" key="9">
    <source>
        <dbReference type="SAM" id="Phobius"/>
    </source>
</evidence>
<proteinExistence type="inferred from homology"/>
<dbReference type="EMBL" id="JARTCD010000003">
    <property type="protein sequence ID" value="KAJ8663157.1"/>
    <property type="molecule type" value="Genomic_DNA"/>
</dbReference>
<dbReference type="InterPro" id="IPR020846">
    <property type="entry name" value="MFS_dom"/>
</dbReference>
<dbReference type="SUPFAM" id="SSF103473">
    <property type="entry name" value="MFS general substrate transporter"/>
    <property type="match status" value="1"/>
</dbReference>
<dbReference type="InterPro" id="IPR003663">
    <property type="entry name" value="Sugar/inositol_transpt"/>
</dbReference>
<keyword evidence="5 9" id="KW-1133">Transmembrane helix</keyword>
<evidence type="ECO:0000256" key="3">
    <source>
        <dbReference type="ARBA" id="ARBA00022448"/>
    </source>
</evidence>
<keyword evidence="4 9" id="KW-0812">Transmembrane</keyword>
<feature type="transmembrane region" description="Helical" evidence="9">
    <location>
        <begin position="150"/>
        <end position="171"/>
    </location>
</feature>
<feature type="transmembrane region" description="Helical" evidence="9">
    <location>
        <begin position="177"/>
        <end position="198"/>
    </location>
</feature>
<organism evidence="11 12">
    <name type="scientific">Lichtheimia ornata</name>
    <dbReference type="NCBI Taxonomy" id="688661"/>
    <lineage>
        <taxon>Eukaryota</taxon>
        <taxon>Fungi</taxon>
        <taxon>Fungi incertae sedis</taxon>
        <taxon>Mucoromycota</taxon>
        <taxon>Mucoromycotina</taxon>
        <taxon>Mucoromycetes</taxon>
        <taxon>Mucorales</taxon>
        <taxon>Lichtheimiaceae</taxon>
        <taxon>Lichtheimia</taxon>
    </lineage>
</organism>
<dbReference type="CDD" id="cd17356">
    <property type="entry name" value="MFS_HXT"/>
    <property type="match status" value="1"/>
</dbReference>
<evidence type="ECO:0000256" key="4">
    <source>
        <dbReference type="ARBA" id="ARBA00022692"/>
    </source>
</evidence>
<feature type="domain" description="Major facilitator superfamily (MFS) profile" evidence="10">
    <location>
        <begin position="17"/>
        <end position="458"/>
    </location>
</feature>
<dbReference type="InterPro" id="IPR050360">
    <property type="entry name" value="MFS_Sugar_Transporters"/>
</dbReference>
<dbReference type="FunFam" id="1.20.1250.20:FF:000026">
    <property type="entry name" value="MFS quinate transporter QutD"/>
    <property type="match status" value="1"/>
</dbReference>
<dbReference type="RefSeq" id="XP_058348069.1">
    <property type="nucleotide sequence ID" value="XM_058481431.1"/>
</dbReference>
<comment type="caution">
    <text evidence="11">The sequence shown here is derived from an EMBL/GenBank/DDBJ whole genome shotgun (WGS) entry which is preliminary data.</text>
</comment>